<keyword evidence="2" id="KW-0238">DNA-binding</keyword>
<dbReference type="Pfam" id="PF01418">
    <property type="entry name" value="HTH_6"/>
    <property type="match status" value="1"/>
</dbReference>
<reference evidence="7" key="1">
    <citation type="submission" date="2016-06" db="EMBL/GenBank/DDBJ databases">
        <authorList>
            <person name="Nascimento L."/>
            <person name="Pereira R.V."/>
            <person name="Martins L.F."/>
            <person name="Quaggio R.B."/>
            <person name="Silva A.M."/>
            <person name="Setubal J.C."/>
        </authorList>
    </citation>
    <scope>NUCLEOTIDE SEQUENCE [LARGE SCALE GENOMIC DNA]</scope>
</reference>
<protein>
    <recommendedName>
        <fullName evidence="8">Transcriptional regulator</fullName>
    </recommendedName>
</protein>
<dbReference type="EMBL" id="LZRT01000102">
    <property type="protein sequence ID" value="OUM85444.1"/>
    <property type="molecule type" value="Genomic_DNA"/>
</dbReference>
<dbReference type="AlphaFoldDB" id="A0A1Y3PE52"/>
<proteinExistence type="predicted"/>
<dbReference type="SUPFAM" id="SSF46689">
    <property type="entry name" value="Homeodomain-like"/>
    <property type="match status" value="1"/>
</dbReference>
<evidence type="ECO:0000313" key="6">
    <source>
        <dbReference type="EMBL" id="OUM85444.1"/>
    </source>
</evidence>
<dbReference type="InterPro" id="IPR009057">
    <property type="entry name" value="Homeodomain-like_sf"/>
</dbReference>
<dbReference type="SUPFAM" id="SSF53697">
    <property type="entry name" value="SIS domain"/>
    <property type="match status" value="1"/>
</dbReference>
<dbReference type="InterPro" id="IPR047640">
    <property type="entry name" value="RpiR-like"/>
</dbReference>
<feature type="domain" description="HTH rpiR-type" evidence="4">
    <location>
        <begin position="3"/>
        <end position="79"/>
    </location>
</feature>
<dbReference type="CDD" id="cd05013">
    <property type="entry name" value="SIS_RpiR"/>
    <property type="match status" value="1"/>
</dbReference>
<dbReference type="GO" id="GO:0097367">
    <property type="term" value="F:carbohydrate derivative binding"/>
    <property type="evidence" value="ECO:0007669"/>
    <property type="project" value="InterPro"/>
</dbReference>
<evidence type="ECO:0000259" key="5">
    <source>
        <dbReference type="PROSITE" id="PS51464"/>
    </source>
</evidence>
<evidence type="ECO:0000256" key="2">
    <source>
        <dbReference type="ARBA" id="ARBA00023125"/>
    </source>
</evidence>
<dbReference type="InterPro" id="IPR046348">
    <property type="entry name" value="SIS_dom_sf"/>
</dbReference>
<dbReference type="Gene3D" id="1.10.10.10">
    <property type="entry name" value="Winged helix-like DNA-binding domain superfamily/Winged helix DNA-binding domain"/>
    <property type="match status" value="1"/>
</dbReference>
<dbReference type="PROSITE" id="PS51071">
    <property type="entry name" value="HTH_RPIR"/>
    <property type="match status" value="1"/>
</dbReference>
<feature type="domain" description="SIS" evidence="5">
    <location>
        <begin position="124"/>
        <end position="264"/>
    </location>
</feature>
<dbReference type="GO" id="GO:0003700">
    <property type="term" value="F:DNA-binding transcription factor activity"/>
    <property type="evidence" value="ECO:0007669"/>
    <property type="project" value="InterPro"/>
</dbReference>
<dbReference type="PANTHER" id="PTHR30514">
    <property type="entry name" value="GLUCOKINASE"/>
    <property type="match status" value="1"/>
</dbReference>
<dbReference type="Pfam" id="PF01380">
    <property type="entry name" value="SIS"/>
    <property type="match status" value="1"/>
</dbReference>
<comment type="caution">
    <text evidence="6">The sequence shown here is derived from an EMBL/GenBank/DDBJ whole genome shotgun (WGS) entry which is preliminary data.</text>
</comment>
<evidence type="ECO:0000256" key="3">
    <source>
        <dbReference type="ARBA" id="ARBA00023163"/>
    </source>
</evidence>
<gene>
    <name evidence="6" type="ORF">BAA01_12905</name>
</gene>
<evidence type="ECO:0000259" key="4">
    <source>
        <dbReference type="PROSITE" id="PS51071"/>
    </source>
</evidence>
<sequence>MINDILGEVRRLIPSLSASEKRVANVVLEEPEKMIFWTVNELGERAKVGDATVLRFCRKLGLSGYQEFKLLVAQSLSPHQQDGKTNEEEDADEQMAMIRRTTKTNMLAVQDTTEMLDPEVLKQAAERMIRAKSVHFYGVGSSGLTAADARLRFMRIGIPCSYMPDPHVQVMDAALLTKDDVAFCITYSGSTKDMLEIIQMAKFRGACTIVLTGHSRSPIIEHADIALFTSSKELPLLGGAFVTKIAQIHLLDLLFHQVIELNKSRSEEASQLTAKAVLRKLF</sequence>
<organism evidence="6 7">
    <name type="scientific">Bacillus thermozeamaize</name>
    <dbReference type="NCBI Taxonomy" id="230954"/>
    <lineage>
        <taxon>Bacteria</taxon>
        <taxon>Bacillati</taxon>
        <taxon>Bacillota</taxon>
        <taxon>Bacilli</taxon>
        <taxon>Bacillales</taxon>
        <taxon>Bacillaceae</taxon>
        <taxon>Bacillus</taxon>
    </lineage>
</organism>
<dbReference type="PROSITE" id="PS51464">
    <property type="entry name" value="SIS"/>
    <property type="match status" value="1"/>
</dbReference>
<keyword evidence="3" id="KW-0804">Transcription</keyword>
<dbReference type="InterPro" id="IPR035472">
    <property type="entry name" value="RpiR-like_SIS"/>
</dbReference>
<dbReference type="InterPro" id="IPR000281">
    <property type="entry name" value="HTH_RpiR"/>
</dbReference>
<dbReference type="GO" id="GO:0003677">
    <property type="term" value="F:DNA binding"/>
    <property type="evidence" value="ECO:0007669"/>
    <property type="project" value="UniProtKB-KW"/>
</dbReference>
<evidence type="ECO:0008006" key="8">
    <source>
        <dbReference type="Google" id="ProtNLM"/>
    </source>
</evidence>
<dbReference type="GO" id="GO:1901135">
    <property type="term" value="P:carbohydrate derivative metabolic process"/>
    <property type="evidence" value="ECO:0007669"/>
    <property type="project" value="InterPro"/>
</dbReference>
<evidence type="ECO:0000313" key="7">
    <source>
        <dbReference type="Proteomes" id="UP000196475"/>
    </source>
</evidence>
<keyword evidence="1" id="KW-0805">Transcription regulation</keyword>
<dbReference type="PANTHER" id="PTHR30514:SF1">
    <property type="entry name" value="HTH-TYPE TRANSCRIPTIONAL REGULATOR HEXR-RELATED"/>
    <property type="match status" value="1"/>
</dbReference>
<dbReference type="Proteomes" id="UP000196475">
    <property type="component" value="Unassembled WGS sequence"/>
</dbReference>
<dbReference type="InterPro" id="IPR001347">
    <property type="entry name" value="SIS_dom"/>
</dbReference>
<dbReference type="InterPro" id="IPR036388">
    <property type="entry name" value="WH-like_DNA-bd_sf"/>
</dbReference>
<evidence type="ECO:0000256" key="1">
    <source>
        <dbReference type="ARBA" id="ARBA00023015"/>
    </source>
</evidence>
<dbReference type="Gene3D" id="3.40.50.10490">
    <property type="entry name" value="Glucose-6-phosphate isomerase like protein, domain 1"/>
    <property type="match status" value="1"/>
</dbReference>
<name>A0A1Y3PE52_9BACI</name>
<accession>A0A1Y3PE52</accession>